<dbReference type="InterPro" id="IPR010540">
    <property type="entry name" value="CmpB_TMEM229"/>
</dbReference>
<keyword evidence="1" id="KW-0472">Membrane</keyword>
<proteinExistence type="predicted"/>
<dbReference type="Pfam" id="PF06541">
    <property type="entry name" value="ABC_trans_CmpB"/>
    <property type="match status" value="1"/>
</dbReference>
<evidence type="ECO:0000313" key="2">
    <source>
        <dbReference type="EMBL" id="HIR57464.1"/>
    </source>
</evidence>
<gene>
    <name evidence="2" type="ORF">IAA54_07320</name>
</gene>
<dbReference type="EMBL" id="DVHF01000083">
    <property type="protein sequence ID" value="HIR57464.1"/>
    <property type="molecule type" value="Genomic_DNA"/>
</dbReference>
<feature type="transmembrane region" description="Helical" evidence="1">
    <location>
        <begin position="184"/>
        <end position="204"/>
    </location>
</feature>
<sequence length="286" mass="32347">MVEGGCSGEEIQGKVGSLRRTANNLFKAWTQIHSASDELNARWSDLQNQKKKRRFIAAPPANAAIDLSETRSDHFARGLNLYKLLLICFTGSFVGVVIELLWCLITNGYLESRSGLVYGPFNLLYGAGAAALTACLYRFRNRGSWLSFLGGMVVGSAVEYVCSWAQELLFGSRSWDYSHLPFNINGRICLLYSVFWGILGVLWIKNLYPRTAQLILKIPNRIGKPAVWALTAFFILNALLSCACIYRWSQRDEGIAPSNAFWKLIDERFPDERMEKIYANMEFVEE</sequence>
<accession>A0A9D1DQZ8</accession>
<comment type="caution">
    <text evidence="2">The sequence shown here is derived from an EMBL/GenBank/DDBJ whole genome shotgun (WGS) entry which is preliminary data.</text>
</comment>
<evidence type="ECO:0000313" key="3">
    <source>
        <dbReference type="Proteomes" id="UP000886785"/>
    </source>
</evidence>
<dbReference type="AlphaFoldDB" id="A0A9D1DQZ8"/>
<feature type="transmembrane region" description="Helical" evidence="1">
    <location>
        <begin position="116"/>
        <end position="137"/>
    </location>
</feature>
<evidence type="ECO:0000256" key="1">
    <source>
        <dbReference type="SAM" id="Phobius"/>
    </source>
</evidence>
<name>A0A9D1DQZ8_9FIRM</name>
<reference evidence="2" key="2">
    <citation type="journal article" date="2021" name="PeerJ">
        <title>Extensive microbial diversity within the chicken gut microbiome revealed by metagenomics and culture.</title>
        <authorList>
            <person name="Gilroy R."/>
            <person name="Ravi A."/>
            <person name="Getino M."/>
            <person name="Pursley I."/>
            <person name="Horton D.L."/>
            <person name="Alikhan N.F."/>
            <person name="Baker D."/>
            <person name="Gharbi K."/>
            <person name="Hall N."/>
            <person name="Watson M."/>
            <person name="Adriaenssens E.M."/>
            <person name="Foster-Nyarko E."/>
            <person name="Jarju S."/>
            <person name="Secka A."/>
            <person name="Antonio M."/>
            <person name="Oren A."/>
            <person name="Chaudhuri R.R."/>
            <person name="La Ragione R."/>
            <person name="Hildebrand F."/>
            <person name="Pallen M.J."/>
        </authorList>
    </citation>
    <scope>NUCLEOTIDE SEQUENCE</scope>
    <source>
        <strain evidence="2">ChiSjej1B19-7085</strain>
    </source>
</reference>
<feature type="transmembrane region" description="Helical" evidence="1">
    <location>
        <begin position="225"/>
        <end position="248"/>
    </location>
</feature>
<reference evidence="2" key="1">
    <citation type="submission" date="2020-10" db="EMBL/GenBank/DDBJ databases">
        <authorList>
            <person name="Gilroy R."/>
        </authorList>
    </citation>
    <scope>NUCLEOTIDE SEQUENCE</scope>
    <source>
        <strain evidence="2">ChiSjej1B19-7085</strain>
    </source>
</reference>
<dbReference type="Proteomes" id="UP000886785">
    <property type="component" value="Unassembled WGS sequence"/>
</dbReference>
<keyword evidence="1" id="KW-0812">Transmembrane</keyword>
<feature type="transmembrane region" description="Helical" evidence="1">
    <location>
        <begin position="144"/>
        <end position="164"/>
    </location>
</feature>
<feature type="transmembrane region" description="Helical" evidence="1">
    <location>
        <begin position="84"/>
        <end position="110"/>
    </location>
</feature>
<keyword evidence="1" id="KW-1133">Transmembrane helix</keyword>
<organism evidence="2 3">
    <name type="scientific">Candidatus Gallacutalibacter pullicola</name>
    <dbReference type="NCBI Taxonomy" id="2840830"/>
    <lineage>
        <taxon>Bacteria</taxon>
        <taxon>Bacillati</taxon>
        <taxon>Bacillota</taxon>
        <taxon>Clostridia</taxon>
        <taxon>Eubacteriales</taxon>
        <taxon>Candidatus Gallacutalibacter</taxon>
    </lineage>
</organism>
<protein>
    <submittedName>
        <fullName evidence="2">ABC transporter permease</fullName>
    </submittedName>
</protein>